<dbReference type="NCBIfam" id="TIGR03083">
    <property type="entry name" value="maleylpyruvate isomerase family mycothiol-dependent enzyme"/>
    <property type="match status" value="1"/>
</dbReference>
<organism evidence="1 2">
    <name type="scientific">Marihabitans asiaticum</name>
    <dbReference type="NCBI Taxonomy" id="415218"/>
    <lineage>
        <taxon>Bacteria</taxon>
        <taxon>Bacillati</taxon>
        <taxon>Actinomycetota</taxon>
        <taxon>Actinomycetes</taxon>
        <taxon>Micrococcales</taxon>
        <taxon>Intrasporangiaceae</taxon>
        <taxon>Marihabitans</taxon>
    </lineage>
</organism>
<dbReference type="InterPro" id="IPR017517">
    <property type="entry name" value="Maleyloyr_isom"/>
</dbReference>
<sequence length="212" mass="23021">MRLARAERHALCDTLLAAGPTAPTLSGSWTTADLAAHLVLRESHRLDLAAGIVAPPLAQRTDQATRRLAEDTPFESLVEKVRSGPPAWHPTRLRALDEAANLVEMFVHHEDVRRARGVVNPRQLDQDMTDGLSARLVAMAPLMLRGVKDIDVELVTARTRKRVSRGRGPVVEIHGHPGEQILFLYGRKGVAQVEFLGDDASVASLSSASLGV</sequence>
<dbReference type="NCBIfam" id="TIGR03085">
    <property type="entry name" value="TIGR03085 family metal-binding protein"/>
    <property type="match status" value="1"/>
</dbReference>
<keyword evidence="2" id="KW-1185">Reference proteome</keyword>
<dbReference type="AlphaFoldDB" id="A0A560WAS5"/>
<gene>
    <name evidence="1" type="ORF">FB557_2142</name>
</gene>
<dbReference type="OrthoDB" id="3268903at2"/>
<name>A0A560WAS5_9MICO</name>
<dbReference type="InterPro" id="IPR034660">
    <property type="entry name" value="DinB/YfiT-like"/>
</dbReference>
<dbReference type="InterPro" id="IPR017519">
    <property type="entry name" value="CHP03085"/>
</dbReference>
<reference evidence="1 2" key="1">
    <citation type="submission" date="2019-06" db="EMBL/GenBank/DDBJ databases">
        <title>Sequencing the genomes of 1000 actinobacteria strains.</title>
        <authorList>
            <person name="Klenk H.-P."/>
        </authorList>
    </citation>
    <scope>NUCLEOTIDE SEQUENCE [LARGE SCALE GENOMIC DNA]</scope>
    <source>
        <strain evidence="1 2">DSM 18935</strain>
    </source>
</reference>
<dbReference type="SUPFAM" id="SSF109854">
    <property type="entry name" value="DinB/YfiT-like putative metalloenzymes"/>
    <property type="match status" value="1"/>
</dbReference>
<dbReference type="Proteomes" id="UP000315628">
    <property type="component" value="Unassembled WGS sequence"/>
</dbReference>
<accession>A0A560WAS5</accession>
<dbReference type="RefSeq" id="WP_144857558.1">
    <property type="nucleotide sequence ID" value="NZ_BAAAYT010000002.1"/>
</dbReference>
<comment type="caution">
    <text evidence="1">The sequence shown here is derived from an EMBL/GenBank/DDBJ whole genome shotgun (WGS) entry which is preliminary data.</text>
</comment>
<protein>
    <submittedName>
        <fullName evidence="1">Uncharacterized protein (TIGR03085 family)</fullName>
    </submittedName>
</protein>
<evidence type="ECO:0000313" key="1">
    <source>
        <dbReference type="EMBL" id="TWD14718.1"/>
    </source>
</evidence>
<dbReference type="EMBL" id="VIUW01000003">
    <property type="protein sequence ID" value="TWD14718.1"/>
    <property type="molecule type" value="Genomic_DNA"/>
</dbReference>
<evidence type="ECO:0000313" key="2">
    <source>
        <dbReference type="Proteomes" id="UP000315628"/>
    </source>
</evidence>
<proteinExistence type="predicted"/>